<dbReference type="RefSeq" id="WP_262396520.1">
    <property type="nucleotide sequence ID" value="NZ_JACRTC010000001.1"/>
</dbReference>
<evidence type="ECO:0000313" key="4">
    <source>
        <dbReference type="Proteomes" id="UP000660861"/>
    </source>
</evidence>
<proteinExistence type="predicted"/>
<dbReference type="PROSITE" id="PS51186">
    <property type="entry name" value="GNAT"/>
    <property type="match status" value="1"/>
</dbReference>
<evidence type="ECO:0000313" key="3">
    <source>
        <dbReference type="EMBL" id="MBC8569420.1"/>
    </source>
</evidence>
<evidence type="ECO:0000259" key="2">
    <source>
        <dbReference type="PROSITE" id="PS51186"/>
    </source>
</evidence>
<organism evidence="3 4">
    <name type="scientific">Zongyangia hominis</name>
    <dbReference type="NCBI Taxonomy" id="2763677"/>
    <lineage>
        <taxon>Bacteria</taxon>
        <taxon>Bacillati</taxon>
        <taxon>Bacillota</taxon>
        <taxon>Clostridia</taxon>
        <taxon>Eubacteriales</taxon>
        <taxon>Oscillospiraceae</taxon>
        <taxon>Zongyangia</taxon>
    </lineage>
</organism>
<reference evidence="3" key="1">
    <citation type="submission" date="2020-08" db="EMBL/GenBank/DDBJ databases">
        <title>Genome public.</title>
        <authorList>
            <person name="Liu C."/>
            <person name="Sun Q."/>
        </authorList>
    </citation>
    <scope>NUCLEOTIDE SEQUENCE</scope>
    <source>
        <strain evidence="3">NSJ-54</strain>
    </source>
</reference>
<comment type="caution">
    <text evidence="3">The sequence shown here is derived from an EMBL/GenBank/DDBJ whole genome shotgun (WGS) entry which is preliminary data.</text>
</comment>
<keyword evidence="4" id="KW-1185">Reference proteome</keyword>
<dbReference type="Pfam" id="PF00583">
    <property type="entry name" value="Acetyltransf_1"/>
    <property type="match status" value="1"/>
</dbReference>
<dbReference type="Gene3D" id="3.40.630.30">
    <property type="match status" value="1"/>
</dbReference>
<dbReference type="EMBL" id="JACRTC010000001">
    <property type="protein sequence ID" value="MBC8569420.1"/>
    <property type="molecule type" value="Genomic_DNA"/>
</dbReference>
<name>A0A926E7S0_9FIRM</name>
<dbReference type="InterPro" id="IPR016181">
    <property type="entry name" value="Acyl_CoA_acyltransferase"/>
</dbReference>
<evidence type="ECO:0000256" key="1">
    <source>
        <dbReference type="SAM" id="MobiDB-lite"/>
    </source>
</evidence>
<dbReference type="AlphaFoldDB" id="A0A926E7S0"/>
<feature type="region of interest" description="Disordered" evidence="1">
    <location>
        <begin position="192"/>
        <end position="215"/>
    </location>
</feature>
<feature type="domain" description="N-acetyltransferase" evidence="2">
    <location>
        <begin position="3"/>
        <end position="153"/>
    </location>
</feature>
<sequence length="215" mass="24168">MEIELRTERPEDYRETENVTREAFWNHFVPGCCEHYLLHIMRDCPAFLPELDIVAVYDGSIVGNVICTKSVVKGDDGKEYEVLGLGPISVLPAYQGKGIGGKLIARVQELARERGDRGIFLYGDPDYYGRHGFTAAERFGIRTSDDYFADALQGCELYEGALSDMRGRYVEDAVFGIDPAAVDLFDRQFPPKEKVSGTPSQKRFTEIAARRKNAK</sequence>
<protein>
    <submittedName>
        <fullName evidence="3">N-acetyltransferase</fullName>
    </submittedName>
</protein>
<gene>
    <name evidence="3" type="ORF">H8709_01065</name>
</gene>
<accession>A0A926E7S0</accession>
<dbReference type="InterPro" id="IPR000182">
    <property type="entry name" value="GNAT_dom"/>
</dbReference>
<dbReference type="Proteomes" id="UP000660861">
    <property type="component" value="Unassembled WGS sequence"/>
</dbReference>
<dbReference type="CDD" id="cd04301">
    <property type="entry name" value="NAT_SF"/>
    <property type="match status" value="1"/>
</dbReference>
<dbReference type="GO" id="GO:0016747">
    <property type="term" value="F:acyltransferase activity, transferring groups other than amino-acyl groups"/>
    <property type="evidence" value="ECO:0007669"/>
    <property type="project" value="InterPro"/>
</dbReference>
<dbReference type="SUPFAM" id="SSF55729">
    <property type="entry name" value="Acyl-CoA N-acyltransferases (Nat)"/>
    <property type="match status" value="1"/>
</dbReference>